<organism evidence="2 3">
    <name type="scientific">Papaver somniferum</name>
    <name type="common">Opium poppy</name>
    <dbReference type="NCBI Taxonomy" id="3469"/>
    <lineage>
        <taxon>Eukaryota</taxon>
        <taxon>Viridiplantae</taxon>
        <taxon>Streptophyta</taxon>
        <taxon>Embryophyta</taxon>
        <taxon>Tracheophyta</taxon>
        <taxon>Spermatophyta</taxon>
        <taxon>Magnoliopsida</taxon>
        <taxon>Ranunculales</taxon>
        <taxon>Papaveraceae</taxon>
        <taxon>Papaveroideae</taxon>
        <taxon>Papaver</taxon>
    </lineage>
</organism>
<dbReference type="PANTHER" id="PTHR33432:SF27">
    <property type="entry name" value="PROTEIN EMSY-LIKE 3"/>
    <property type="match status" value="1"/>
</dbReference>
<sequence length="247" mass="27339">MGRGGAVPGGVQNHVQKEFPPSKKDDIEILHTETLVKEVDRVFRGSHLDPLEMDMAEKVLKDQEQALIDAIESLDSEDDSKILKTRTQHTSICDKAVKTKQSCNKLGQILEWATTQNGIGNKTLDDIELFHTDTLVKEVERVFRSHPDPLELDMAIKVLKNQEQALIDAIESLNSEDDSKILKFNQPEPGLGKLERRGGHQNRNPRSVSPMDQVNNCVTSAKVATARDPGSTRVSAFRPKASGPPCA</sequence>
<dbReference type="Proteomes" id="UP000316621">
    <property type="component" value="Chromosome 6"/>
</dbReference>
<evidence type="ECO:0000256" key="1">
    <source>
        <dbReference type="SAM" id="MobiDB-lite"/>
    </source>
</evidence>
<feature type="compositionally biased region" description="Basic and acidic residues" evidence="1">
    <location>
        <begin position="15"/>
        <end position="24"/>
    </location>
</feature>
<reference evidence="2 3" key="1">
    <citation type="journal article" date="2018" name="Science">
        <title>The opium poppy genome and morphinan production.</title>
        <authorList>
            <person name="Guo L."/>
            <person name="Winzer T."/>
            <person name="Yang X."/>
            <person name="Li Y."/>
            <person name="Ning Z."/>
            <person name="He Z."/>
            <person name="Teodor R."/>
            <person name="Lu Y."/>
            <person name="Bowser T.A."/>
            <person name="Graham I.A."/>
            <person name="Ye K."/>
        </authorList>
    </citation>
    <scope>NUCLEOTIDE SEQUENCE [LARGE SCALE GENOMIC DNA]</scope>
    <source>
        <strain evidence="3">cv. HN1</strain>
        <tissue evidence="2">Leaves</tissue>
    </source>
</reference>
<feature type="region of interest" description="Disordered" evidence="1">
    <location>
        <begin position="183"/>
        <end position="247"/>
    </location>
</feature>
<feature type="region of interest" description="Disordered" evidence="1">
    <location>
        <begin position="1"/>
        <end position="24"/>
    </location>
</feature>
<evidence type="ECO:0000313" key="2">
    <source>
        <dbReference type="EMBL" id="RZC64358.1"/>
    </source>
</evidence>
<gene>
    <name evidence="2" type="ORF">C5167_008051</name>
</gene>
<protein>
    <submittedName>
        <fullName evidence="2">Uncharacterized protein</fullName>
    </submittedName>
</protein>
<dbReference type="STRING" id="3469.A0A4Y7JX57"/>
<name>A0A4Y7JX57_PAPSO</name>
<keyword evidence="3" id="KW-1185">Reference proteome</keyword>
<accession>A0A4Y7JX57</accession>
<dbReference type="PANTHER" id="PTHR33432">
    <property type="entry name" value="PROTEIN EMSY-LIKE 4"/>
    <property type="match status" value="1"/>
</dbReference>
<dbReference type="InterPro" id="IPR033485">
    <property type="entry name" value="EMSY-LIKE_plant"/>
</dbReference>
<proteinExistence type="predicted"/>
<dbReference type="Gramene" id="RZC64358">
    <property type="protein sequence ID" value="RZC64358"/>
    <property type="gene ID" value="C5167_008051"/>
</dbReference>
<dbReference type="EMBL" id="CM010720">
    <property type="protein sequence ID" value="RZC64358.1"/>
    <property type="molecule type" value="Genomic_DNA"/>
</dbReference>
<dbReference type="GO" id="GO:0050832">
    <property type="term" value="P:defense response to fungus"/>
    <property type="evidence" value="ECO:0007669"/>
    <property type="project" value="InterPro"/>
</dbReference>
<feature type="compositionally biased region" description="Polar residues" evidence="1">
    <location>
        <begin position="201"/>
        <end position="219"/>
    </location>
</feature>
<dbReference type="GO" id="GO:0005634">
    <property type="term" value="C:nucleus"/>
    <property type="evidence" value="ECO:0007669"/>
    <property type="project" value="TreeGrafter"/>
</dbReference>
<evidence type="ECO:0000313" key="3">
    <source>
        <dbReference type="Proteomes" id="UP000316621"/>
    </source>
</evidence>
<dbReference type="AlphaFoldDB" id="A0A4Y7JX57"/>